<sequence>MIKYIFIIPLSFLLFSCQSENKEEAASSNSTPSAPLTLSDHGLLVCQYVYENGLDSISLEDIQQHFNLPEGHEDTIELDQVSLKRTFYFNEGQLEAIKYATYTDSAGMIKSIQELNALKSDISNLLTASTKDSTLYTNKWEHQGISYQLKIYPEEGIDLIISKSVNSGNTDCVGDLYSAQDYLAGLIQQKLNNSILLDTLNAKTFGGITVNCQEGQIQLIYNCSVSKKLKMLDALSIEKRLNSLFNSKSTVKDGMLFWSYSNGELQLEEMEKGFAFHFIH</sequence>
<evidence type="ECO:0000313" key="1">
    <source>
        <dbReference type="EMBL" id="CAG5076257.1"/>
    </source>
</evidence>
<organism evidence="1 2">
    <name type="scientific">Parvicella tangerina</name>
    <dbReference type="NCBI Taxonomy" id="2829795"/>
    <lineage>
        <taxon>Bacteria</taxon>
        <taxon>Pseudomonadati</taxon>
        <taxon>Bacteroidota</taxon>
        <taxon>Flavobacteriia</taxon>
        <taxon>Flavobacteriales</taxon>
        <taxon>Parvicellaceae</taxon>
        <taxon>Parvicella</taxon>
    </lineage>
</organism>
<dbReference type="AlphaFoldDB" id="A0A916JJD5"/>
<dbReference type="EMBL" id="OU015584">
    <property type="protein sequence ID" value="CAG5076257.1"/>
    <property type="molecule type" value="Genomic_DNA"/>
</dbReference>
<accession>A0A916JJD5</accession>
<dbReference type="RefSeq" id="WP_258540259.1">
    <property type="nucleotide sequence ID" value="NZ_OU015584.1"/>
</dbReference>
<protein>
    <recommendedName>
        <fullName evidence="3">Lipoprotein</fullName>
    </recommendedName>
</protein>
<name>A0A916JJD5_9FLAO</name>
<reference evidence="1" key="1">
    <citation type="submission" date="2021-04" db="EMBL/GenBank/DDBJ databases">
        <authorList>
            <person name="Rodrigo-Torres L."/>
            <person name="Arahal R. D."/>
            <person name="Lucena T."/>
        </authorList>
    </citation>
    <scope>NUCLEOTIDE SEQUENCE</scope>
    <source>
        <strain evidence="1">AS29M-1</strain>
    </source>
</reference>
<dbReference type="PROSITE" id="PS51257">
    <property type="entry name" value="PROKAR_LIPOPROTEIN"/>
    <property type="match status" value="1"/>
</dbReference>
<evidence type="ECO:0008006" key="3">
    <source>
        <dbReference type="Google" id="ProtNLM"/>
    </source>
</evidence>
<dbReference type="Proteomes" id="UP000683507">
    <property type="component" value="Chromosome"/>
</dbReference>
<gene>
    <name evidence="1" type="ORF">CRYO30217_00011</name>
</gene>
<keyword evidence="2" id="KW-1185">Reference proteome</keyword>
<dbReference type="KEGG" id="ptan:CRYO30217_00011"/>
<evidence type="ECO:0000313" key="2">
    <source>
        <dbReference type="Proteomes" id="UP000683507"/>
    </source>
</evidence>
<proteinExistence type="predicted"/>